<accession>A0A645EJ98</accession>
<dbReference type="AntiFam" id="ANF00142">
    <property type="entry name" value="Shadow ORF (opposite yadG)"/>
</dbReference>
<protein>
    <submittedName>
        <fullName evidence="1">Uncharacterized protein</fullName>
    </submittedName>
</protein>
<reference evidence="1" key="1">
    <citation type="submission" date="2019-08" db="EMBL/GenBank/DDBJ databases">
        <authorList>
            <person name="Kucharzyk K."/>
            <person name="Murdoch R.W."/>
            <person name="Higgins S."/>
            <person name="Loffler F."/>
        </authorList>
    </citation>
    <scope>NUCLEOTIDE SEQUENCE</scope>
</reference>
<dbReference type="AntiFam" id="ANF00095">
    <property type="entry name" value="Shadow ORF (opposite ABC transporters)"/>
</dbReference>
<comment type="caution">
    <text evidence="1">The sequence shown here is derived from an EMBL/GenBank/DDBJ whole genome shotgun (WGS) entry which is preliminary data.</text>
</comment>
<gene>
    <name evidence="1" type="ORF">SDC9_149318</name>
</gene>
<name>A0A645EJ98_9ZZZZ</name>
<evidence type="ECO:0000313" key="1">
    <source>
        <dbReference type="EMBL" id="MPN02105.1"/>
    </source>
</evidence>
<dbReference type="EMBL" id="VSSQ01048066">
    <property type="protein sequence ID" value="MPN02105.1"/>
    <property type="molecule type" value="Genomic_DNA"/>
</dbReference>
<proteinExistence type="predicted"/>
<sequence>MHDRNHRASRRFEPARNQLEHLLLVDQVEVVGGFVQNQHARVLREYLRQKRSLQFAAGESEHRLLGKRAHSRKFQRTADSFVVLVPAAAERARRIGVPSQTDDRFNGKRVTHRMRLGQNAQTLCKFARTVTFNVLFETAHLARVGRALRNGVDNGALARAVGADQHQPVAFLQRKAHVIHNGQRAVAHG</sequence>
<organism evidence="1">
    <name type="scientific">bioreactor metagenome</name>
    <dbReference type="NCBI Taxonomy" id="1076179"/>
    <lineage>
        <taxon>unclassified sequences</taxon>
        <taxon>metagenomes</taxon>
        <taxon>ecological metagenomes</taxon>
    </lineage>
</organism>
<dbReference type="AlphaFoldDB" id="A0A645EJ98"/>